<reference evidence="5" key="1">
    <citation type="submission" date="2018-12" db="EMBL/GenBank/DDBJ databases">
        <authorList>
            <person name="Yazar S."/>
        </authorList>
    </citation>
    <scope>NUCLEOTIDE SEQUENCE [LARGE SCALE GENOMIC DNA]</scope>
</reference>
<organism evidence="4 5">
    <name type="scientific">Vombatus ursinus</name>
    <name type="common">Common wombat</name>
    <dbReference type="NCBI Taxonomy" id="29139"/>
    <lineage>
        <taxon>Eukaryota</taxon>
        <taxon>Metazoa</taxon>
        <taxon>Chordata</taxon>
        <taxon>Craniata</taxon>
        <taxon>Vertebrata</taxon>
        <taxon>Euteleostomi</taxon>
        <taxon>Mammalia</taxon>
        <taxon>Metatheria</taxon>
        <taxon>Diprotodontia</taxon>
        <taxon>Vombatidae</taxon>
        <taxon>Vombatus</taxon>
    </lineage>
</organism>
<keyword evidence="5" id="KW-1185">Reference proteome</keyword>
<evidence type="ECO:0000256" key="1">
    <source>
        <dbReference type="ARBA" id="ARBA00004184"/>
    </source>
</evidence>
<evidence type="ECO:0000313" key="5">
    <source>
        <dbReference type="Proteomes" id="UP000314987"/>
    </source>
</evidence>
<name>A0A4X2M8K4_VOMUR</name>
<keyword evidence="2" id="KW-0653">Protein transport</keyword>
<dbReference type="Proteomes" id="UP000314987">
    <property type="component" value="Unassembled WGS sequence"/>
</dbReference>
<comment type="subcellular location">
    <subcellularLocation>
        <location evidence="1">Endomembrane system</location>
        <topology evidence="1">Peripheral membrane protein</topology>
    </subcellularLocation>
</comment>
<protein>
    <recommendedName>
        <fullName evidence="3">AP complex mu/sigma subunit domain-containing protein</fullName>
    </recommendedName>
</protein>
<reference evidence="4" key="2">
    <citation type="submission" date="2025-08" db="UniProtKB">
        <authorList>
            <consortium name="Ensembl"/>
        </authorList>
    </citation>
    <scope>IDENTIFICATION</scope>
</reference>
<accession>A0A4X2M8K4</accession>
<dbReference type="GO" id="GO:0012505">
    <property type="term" value="C:endomembrane system"/>
    <property type="evidence" value="ECO:0007669"/>
    <property type="project" value="UniProtKB-SubCell"/>
</dbReference>
<dbReference type="SUPFAM" id="SSF64356">
    <property type="entry name" value="SNARE-like"/>
    <property type="match status" value="1"/>
</dbReference>
<proteinExistence type="predicted"/>
<feature type="domain" description="AP complex mu/sigma subunit" evidence="3">
    <location>
        <begin position="1"/>
        <end position="49"/>
    </location>
</feature>
<evidence type="ECO:0000256" key="2">
    <source>
        <dbReference type="ARBA" id="ARBA00022927"/>
    </source>
</evidence>
<keyword evidence="2" id="KW-0813">Transport</keyword>
<dbReference type="Pfam" id="PF01217">
    <property type="entry name" value="Clat_adaptor_s"/>
    <property type="match status" value="1"/>
</dbReference>
<dbReference type="Gene3D" id="3.30.450.60">
    <property type="match status" value="1"/>
</dbReference>
<dbReference type="Ensembl" id="ENSVURT00010034091.1">
    <property type="protein sequence ID" value="ENSVURP00010029942.1"/>
    <property type="gene ID" value="ENSVURG00010022887.1"/>
</dbReference>
<dbReference type="AlphaFoldDB" id="A0A4X2M8K4"/>
<dbReference type="STRING" id="29139.ENSVURP00010029942"/>
<evidence type="ECO:0000259" key="3">
    <source>
        <dbReference type="Pfam" id="PF01217"/>
    </source>
</evidence>
<evidence type="ECO:0000313" key="4">
    <source>
        <dbReference type="Ensembl" id="ENSVURP00010029942.1"/>
    </source>
</evidence>
<reference evidence="4" key="3">
    <citation type="submission" date="2025-09" db="UniProtKB">
        <authorList>
            <consortium name="Ensembl"/>
        </authorList>
    </citation>
    <scope>IDENTIFICATION</scope>
</reference>
<sequence>MIQVILVFNNNGKPLQVGFYQCFSEEIQQQIVWKTFHLVLKRDDNIYNFQGGGGGSV</sequence>
<dbReference type="GO" id="GO:0015031">
    <property type="term" value="P:protein transport"/>
    <property type="evidence" value="ECO:0007669"/>
    <property type="project" value="UniProtKB-KW"/>
</dbReference>
<dbReference type="InterPro" id="IPR011012">
    <property type="entry name" value="Longin-like_dom_sf"/>
</dbReference>
<dbReference type="InterPro" id="IPR022775">
    <property type="entry name" value="AP_mu_sigma_su"/>
</dbReference>